<accession>A0A0F9C0X0</accession>
<sequence>MINYTKGQWEREGNQIKVKGSGIIAICPSPTASDGSMRFIANAQLIAKSPKLYESLKAILESHHLLNVPERELATYDKIWQDAVKLVKELEFE</sequence>
<comment type="caution">
    <text evidence="1">The sequence shown here is derived from an EMBL/GenBank/DDBJ whole genome shotgun (WGS) entry which is preliminary data.</text>
</comment>
<evidence type="ECO:0000313" key="1">
    <source>
        <dbReference type="EMBL" id="KKL27799.1"/>
    </source>
</evidence>
<proteinExistence type="predicted"/>
<organism evidence="1">
    <name type="scientific">marine sediment metagenome</name>
    <dbReference type="NCBI Taxonomy" id="412755"/>
    <lineage>
        <taxon>unclassified sequences</taxon>
        <taxon>metagenomes</taxon>
        <taxon>ecological metagenomes</taxon>
    </lineage>
</organism>
<reference evidence="1" key="1">
    <citation type="journal article" date="2015" name="Nature">
        <title>Complex archaea that bridge the gap between prokaryotes and eukaryotes.</title>
        <authorList>
            <person name="Spang A."/>
            <person name="Saw J.H."/>
            <person name="Jorgensen S.L."/>
            <person name="Zaremba-Niedzwiedzka K."/>
            <person name="Martijn J."/>
            <person name="Lind A.E."/>
            <person name="van Eijk R."/>
            <person name="Schleper C."/>
            <person name="Guy L."/>
            <person name="Ettema T.J."/>
        </authorList>
    </citation>
    <scope>NUCLEOTIDE SEQUENCE</scope>
</reference>
<dbReference type="EMBL" id="LAZR01035332">
    <property type="protein sequence ID" value="KKL27799.1"/>
    <property type="molecule type" value="Genomic_DNA"/>
</dbReference>
<protein>
    <submittedName>
        <fullName evidence="1">Uncharacterized protein</fullName>
    </submittedName>
</protein>
<dbReference type="AlphaFoldDB" id="A0A0F9C0X0"/>
<name>A0A0F9C0X0_9ZZZZ</name>
<gene>
    <name evidence="1" type="ORF">LCGC14_2381540</name>
</gene>